<reference evidence="2 3" key="1">
    <citation type="submission" date="2023-07" db="EMBL/GenBank/DDBJ databases">
        <authorList>
            <person name="Girao M."/>
            <person name="Carvalho M.F."/>
        </authorList>
    </citation>
    <scope>NUCLEOTIDE SEQUENCE [LARGE SCALE GENOMIC DNA]</scope>
    <source>
        <strain evidence="2 3">YIM65754</strain>
    </source>
</reference>
<dbReference type="EMBL" id="JAUTXY010000015">
    <property type="protein sequence ID" value="MEE2060910.1"/>
    <property type="molecule type" value="Genomic_DNA"/>
</dbReference>
<evidence type="ECO:0000256" key="1">
    <source>
        <dbReference type="SAM" id="Phobius"/>
    </source>
</evidence>
<feature type="transmembrane region" description="Helical" evidence="1">
    <location>
        <begin position="296"/>
        <end position="317"/>
    </location>
</feature>
<proteinExistence type="predicted"/>
<name>A0ABU7LHC0_9NOCA</name>
<evidence type="ECO:0008006" key="4">
    <source>
        <dbReference type="Google" id="ProtNLM"/>
    </source>
</evidence>
<protein>
    <recommendedName>
        <fullName evidence="4">Integral membrane protein</fullName>
    </recommendedName>
</protein>
<dbReference type="Proteomes" id="UP001336020">
    <property type="component" value="Unassembled WGS sequence"/>
</dbReference>
<gene>
    <name evidence="2" type="ORF">Q7514_25645</name>
</gene>
<keyword evidence="1" id="KW-0812">Transmembrane</keyword>
<feature type="transmembrane region" description="Helical" evidence="1">
    <location>
        <begin position="159"/>
        <end position="176"/>
    </location>
</feature>
<feature type="transmembrane region" description="Helical" evidence="1">
    <location>
        <begin position="100"/>
        <end position="120"/>
    </location>
</feature>
<keyword evidence="1" id="KW-0472">Membrane</keyword>
<feature type="transmembrane region" description="Helical" evidence="1">
    <location>
        <begin position="12"/>
        <end position="33"/>
    </location>
</feature>
<comment type="caution">
    <text evidence="2">The sequence shown here is derived from an EMBL/GenBank/DDBJ whole genome shotgun (WGS) entry which is preliminary data.</text>
</comment>
<feature type="transmembrane region" description="Helical" evidence="1">
    <location>
        <begin position="250"/>
        <end position="266"/>
    </location>
</feature>
<feature type="transmembrane region" description="Helical" evidence="1">
    <location>
        <begin position="45"/>
        <end position="62"/>
    </location>
</feature>
<feature type="transmembrane region" description="Helical" evidence="1">
    <location>
        <begin position="127"/>
        <end position="147"/>
    </location>
</feature>
<feature type="transmembrane region" description="Helical" evidence="1">
    <location>
        <begin position="69"/>
        <end position="88"/>
    </location>
</feature>
<feature type="transmembrane region" description="Helical" evidence="1">
    <location>
        <begin position="188"/>
        <end position="207"/>
    </location>
</feature>
<feature type="transmembrane region" description="Helical" evidence="1">
    <location>
        <begin position="219"/>
        <end position="238"/>
    </location>
</feature>
<dbReference type="RefSeq" id="WP_330136094.1">
    <property type="nucleotide sequence ID" value="NZ_JAUTXY010000015.1"/>
</dbReference>
<sequence length="392" mass="38906">MSPTSTSVRATAPAALAAAACASAVAVFVLMVGETALPTGTRSDFSPMITAVLAVVSVVGLQRSGSPRTAWSLGAGAVLVLGSIRYLVPAGASADTLTTVGLVTSGTTGVLLGAAVAGAWTVSNGPWALLTGAWSAFLTAAAVGVQVPVDPVQWTITQWLLALALVALVAAALTATPGGRTQGFDARLLMVTALAAGVLTVGYRLLGELVTSEAGSGGARMWFAAVGALVVMVIGAEVTARVVPPGDDRFVLAVVGAVAAVYPVMLELFGSGQWWLPLLVVAAAALGVCCTPYVPYAAAGLVVALAVSTAAVLWPQFAENVPLPVRLALIAAGTGLALASSLPGSAAVAALGLSLPVPLTAIVGALWLLPADTVWTALALAATGAVCAWQVR</sequence>
<feature type="transmembrane region" description="Helical" evidence="1">
    <location>
        <begin position="323"/>
        <end position="339"/>
    </location>
</feature>
<evidence type="ECO:0000313" key="2">
    <source>
        <dbReference type="EMBL" id="MEE2060910.1"/>
    </source>
</evidence>
<organism evidence="2 3">
    <name type="scientific">Rhodococcus artemisiae</name>
    <dbReference type="NCBI Taxonomy" id="714159"/>
    <lineage>
        <taxon>Bacteria</taxon>
        <taxon>Bacillati</taxon>
        <taxon>Actinomycetota</taxon>
        <taxon>Actinomycetes</taxon>
        <taxon>Mycobacteriales</taxon>
        <taxon>Nocardiaceae</taxon>
        <taxon>Rhodococcus</taxon>
    </lineage>
</organism>
<accession>A0ABU7LHC0</accession>
<keyword evidence="1" id="KW-1133">Transmembrane helix</keyword>
<evidence type="ECO:0000313" key="3">
    <source>
        <dbReference type="Proteomes" id="UP001336020"/>
    </source>
</evidence>
<keyword evidence="3" id="KW-1185">Reference proteome</keyword>